<sequence>MPPADQKGPLSPTTSPLPPTLLVVNPAAGPAFPTTLADADTTITHLTKKLKFLDERVVFLEDLFEDYQWTSNDNHRLYLTSLNHQFTMITRLEEMTGVQPLLIPPIPGPCLSCSSIPVLAEAMPHAPPLTTSLFTHEVKDERMMNVRVEDKEMGEELGLGEGPIDLDPKADADGEADPNEDSILMDEGRVTGMPVIGEEASARAITDSDEDQLEDDTPV</sequence>
<organism evidence="2 3">
    <name type="scientific">Bondarzewia mesenterica</name>
    <dbReference type="NCBI Taxonomy" id="1095465"/>
    <lineage>
        <taxon>Eukaryota</taxon>
        <taxon>Fungi</taxon>
        <taxon>Dikarya</taxon>
        <taxon>Basidiomycota</taxon>
        <taxon>Agaricomycotina</taxon>
        <taxon>Agaricomycetes</taxon>
        <taxon>Russulales</taxon>
        <taxon>Bondarzewiaceae</taxon>
        <taxon>Bondarzewia</taxon>
    </lineage>
</organism>
<feature type="compositionally biased region" description="Acidic residues" evidence="1">
    <location>
        <begin position="173"/>
        <end position="184"/>
    </location>
</feature>
<dbReference type="Proteomes" id="UP000310158">
    <property type="component" value="Unassembled WGS sequence"/>
</dbReference>
<accession>A0A4S4LM55</accession>
<dbReference type="AlphaFoldDB" id="A0A4S4LM55"/>
<proteinExistence type="predicted"/>
<feature type="region of interest" description="Disordered" evidence="1">
    <location>
        <begin position="155"/>
        <end position="219"/>
    </location>
</feature>
<evidence type="ECO:0000256" key="1">
    <source>
        <dbReference type="SAM" id="MobiDB-lite"/>
    </source>
</evidence>
<keyword evidence="3" id="KW-1185">Reference proteome</keyword>
<comment type="caution">
    <text evidence="2">The sequence shown here is derived from an EMBL/GenBank/DDBJ whole genome shotgun (WGS) entry which is preliminary data.</text>
</comment>
<evidence type="ECO:0000313" key="2">
    <source>
        <dbReference type="EMBL" id="THH13264.1"/>
    </source>
</evidence>
<feature type="compositionally biased region" description="Acidic residues" evidence="1">
    <location>
        <begin position="207"/>
        <end position="219"/>
    </location>
</feature>
<reference evidence="2 3" key="1">
    <citation type="submission" date="2019-02" db="EMBL/GenBank/DDBJ databases">
        <title>Genome sequencing of the rare red list fungi Bondarzewia mesenterica.</title>
        <authorList>
            <person name="Buettner E."/>
            <person name="Kellner H."/>
        </authorList>
    </citation>
    <scope>NUCLEOTIDE SEQUENCE [LARGE SCALE GENOMIC DNA]</scope>
    <source>
        <strain evidence="2 3">DSM 108281</strain>
    </source>
</reference>
<protein>
    <submittedName>
        <fullName evidence="2">Uncharacterized protein</fullName>
    </submittedName>
</protein>
<dbReference type="EMBL" id="SGPL01000371">
    <property type="protein sequence ID" value="THH13264.1"/>
    <property type="molecule type" value="Genomic_DNA"/>
</dbReference>
<evidence type="ECO:0000313" key="3">
    <source>
        <dbReference type="Proteomes" id="UP000310158"/>
    </source>
</evidence>
<gene>
    <name evidence="2" type="ORF">EW146_g6930</name>
</gene>
<name>A0A4S4LM55_9AGAM</name>